<dbReference type="Pfam" id="PF00067">
    <property type="entry name" value="p450"/>
    <property type="match status" value="1"/>
</dbReference>
<keyword evidence="4" id="KW-1185">Reference proteome</keyword>
<keyword evidence="2" id="KW-0812">Transmembrane</keyword>
<sequence length="368" mass="40859">MSDASDKHYLDLLESMTANPGDGVFRRGRGQVFVMDADLARAVLRNDGDRYVDHSDFFYSRTTAVTDRDAQVALGRAGRAFLQDFVDRSRSRLPSLVDRCLRERVPWPDAANLLLLRYFADAFAGEPNLRVLVADIVRRGVRVRGPERHDPVSRAWFRRRVGRALRAALVRASDDELLGVLARAAPGEPPAALAEVYLSFLFATVGATGFLLAWSVYLLGEHPDQRDRPPSWVVRESLRLWPVAWAFGRKPRHPHRLGAERVTVTDEVVACPYLVHRDPRQWPDADEFRPDRWSGQVTGGFIPFGHGPHACTGAGLATGLVEELVGLLHEGRDLVVTSRGVLPRVGASLAPPEFTVTAVRTATPVGRR</sequence>
<name>A0A7W7T327_9PSEU</name>
<dbReference type="GO" id="GO:0005506">
    <property type="term" value="F:iron ion binding"/>
    <property type="evidence" value="ECO:0007669"/>
    <property type="project" value="InterPro"/>
</dbReference>
<protein>
    <submittedName>
        <fullName evidence="3">Cytochrome P450</fullName>
    </submittedName>
</protein>
<dbReference type="InterPro" id="IPR050121">
    <property type="entry name" value="Cytochrome_P450_monoxygenase"/>
</dbReference>
<dbReference type="RefSeq" id="WP_184669336.1">
    <property type="nucleotide sequence ID" value="NZ_BAABAI010000029.1"/>
</dbReference>
<evidence type="ECO:0000313" key="4">
    <source>
        <dbReference type="Proteomes" id="UP000542674"/>
    </source>
</evidence>
<keyword evidence="2" id="KW-0472">Membrane</keyword>
<evidence type="ECO:0000313" key="3">
    <source>
        <dbReference type="EMBL" id="MBB4965692.1"/>
    </source>
</evidence>
<comment type="caution">
    <text evidence="3">The sequence shown here is derived from an EMBL/GenBank/DDBJ whole genome shotgun (WGS) entry which is preliminary data.</text>
</comment>
<dbReference type="InterPro" id="IPR001128">
    <property type="entry name" value="Cyt_P450"/>
</dbReference>
<dbReference type="CDD" id="cd00302">
    <property type="entry name" value="cytochrome_P450"/>
    <property type="match status" value="1"/>
</dbReference>
<feature type="transmembrane region" description="Helical" evidence="2">
    <location>
        <begin position="196"/>
        <end position="219"/>
    </location>
</feature>
<evidence type="ECO:0000256" key="1">
    <source>
        <dbReference type="ARBA" id="ARBA00010617"/>
    </source>
</evidence>
<dbReference type="Gene3D" id="1.10.630.10">
    <property type="entry name" value="Cytochrome P450"/>
    <property type="match status" value="1"/>
</dbReference>
<dbReference type="GO" id="GO:0016705">
    <property type="term" value="F:oxidoreductase activity, acting on paired donors, with incorporation or reduction of molecular oxygen"/>
    <property type="evidence" value="ECO:0007669"/>
    <property type="project" value="InterPro"/>
</dbReference>
<dbReference type="PRINTS" id="PR00385">
    <property type="entry name" value="P450"/>
</dbReference>
<dbReference type="GO" id="GO:0020037">
    <property type="term" value="F:heme binding"/>
    <property type="evidence" value="ECO:0007669"/>
    <property type="project" value="InterPro"/>
</dbReference>
<comment type="similarity">
    <text evidence="1">Belongs to the cytochrome P450 family.</text>
</comment>
<organism evidence="3 4">
    <name type="scientific">Saccharothrix violaceirubra</name>
    <dbReference type="NCBI Taxonomy" id="413306"/>
    <lineage>
        <taxon>Bacteria</taxon>
        <taxon>Bacillati</taxon>
        <taxon>Actinomycetota</taxon>
        <taxon>Actinomycetes</taxon>
        <taxon>Pseudonocardiales</taxon>
        <taxon>Pseudonocardiaceae</taxon>
        <taxon>Saccharothrix</taxon>
    </lineage>
</organism>
<proteinExistence type="inferred from homology"/>
<accession>A0A7W7T327</accession>
<dbReference type="AlphaFoldDB" id="A0A7W7T327"/>
<reference evidence="3 4" key="1">
    <citation type="submission" date="2020-08" db="EMBL/GenBank/DDBJ databases">
        <title>Sequencing the genomes of 1000 actinobacteria strains.</title>
        <authorList>
            <person name="Klenk H.-P."/>
        </authorList>
    </citation>
    <scope>NUCLEOTIDE SEQUENCE [LARGE SCALE GENOMIC DNA]</scope>
    <source>
        <strain evidence="3 4">DSM 45084</strain>
    </source>
</reference>
<evidence type="ECO:0000256" key="2">
    <source>
        <dbReference type="SAM" id="Phobius"/>
    </source>
</evidence>
<dbReference type="PANTHER" id="PTHR24305:SF166">
    <property type="entry name" value="CYTOCHROME P450 12A4, MITOCHONDRIAL-RELATED"/>
    <property type="match status" value="1"/>
</dbReference>
<dbReference type="Proteomes" id="UP000542674">
    <property type="component" value="Unassembled WGS sequence"/>
</dbReference>
<gene>
    <name evidence="3" type="ORF">F4559_003051</name>
</gene>
<dbReference type="GO" id="GO:0004497">
    <property type="term" value="F:monooxygenase activity"/>
    <property type="evidence" value="ECO:0007669"/>
    <property type="project" value="InterPro"/>
</dbReference>
<dbReference type="SUPFAM" id="SSF48264">
    <property type="entry name" value="Cytochrome P450"/>
    <property type="match status" value="1"/>
</dbReference>
<dbReference type="PANTHER" id="PTHR24305">
    <property type="entry name" value="CYTOCHROME P450"/>
    <property type="match status" value="1"/>
</dbReference>
<dbReference type="InterPro" id="IPR036396">
    <property type="entry name" value="Cyt_P450_sf"/>
</dbReference>
<keyword evidence="2" id="KW-1133">Transmembrane helix</keyword>
<dbReference type="EMBL" id="JACHJS010000001">
    <property type="protein sequence ID" value="MBB4965692.1"/>
    <property type="molecule type" value="Genomic_DNA"/>
</dbReference>